<reference evidence="7 8" key="1">
    <citation type="submission" date="2016-05" db="EMBL/GenBank/DDBJ databases">
        <title>Genome sequencing of Acetobacter pasteurianus strain SRCM100623.</title>
        <authorList>
            <person name="Song Y.R."/>
        </authorList>
    </citation>
    <scope>NUCLEOTIDE SEQUENCE [LARGE SCALE GENOMIC DNA]</scope>
    <source>
        <strain evidence="7 8">SRCM100623</strain>
    </source>
</reference>
<dbReference type="Gene3D" id="3.10.105.10">
    <property type="entry name" value="Dipeptide-binding Protein, Domain 3"/>
    <property type="match status" value="1"/>
</dbReference>
<feature type="chain" id="PRO_5008289265" description="Solute-binding protein family 5 domain-containing protein" evidence="5">
    <location>
        <begin position="33"/>
        <end position="565"/>
    </location>
</feature>
<dbReference type="InterPro" id="IPR030678">
    <property type="entry name" value="Peptide/Ni-bd"/>
</dbReference>
<evidence type="ECO:0000256" key="3">
    <source>
        <dbReference type="ARBA" id="ARBA00022448"/>
    </source>
</evidence>
<dbReference type="GO" id="GO:0043190">
    <property type="term" value="C:ATP-binding cassette (ABC) transporter complex"/>
    <property type="evidence" value="ECO:0007669"/>
    <property type="project" value="InterPro"/>
</dbReference>
<dbReference type="GO" id="GO:0030288">
    <property type="term" value="C:outer membrane-bounded periplasmic space"/>
    <property type="evidence" value="ECO:0007669"/>
    <property type="project" value="UniProtKB-ARBA"/>
</dbReference>
<dbReference type="PATRIC" id="fig|438.15.peg.2220"/>
<evidence type="ECO:0000256" key="2">
    <source>
        <dbReference type="ARBA" id="ARBA00005695"/>
    </source>
</evidence>
<comment type="caution">
    <text evidence="7">The sequence shown here is derived from an EMBL/GenBank/DDBJ whole genome shotgun (WGS) entry which is preliminary data.</text>
</comment>
<dbReference type="InterPro" id="IPR000914">
    <property type="entry name" value="SBP_5_dom"/>
</dbReference>
<accession>A0A1A0DA96</accession>
<evidence type="ECO:0000256" key="5">
    <source>
        <dbReference type="SAM" id="SignalP"/>
    </source>
</evidence>
<organism evidence="7 8">
    <name type="scientific">Acetobacter pasteurianus</name>
    <name type="common">Acetobacter turbidans</name>
    <dbReference type="NCBI Taxonomy" id="438"/>
    <lineage>
        <taxon>Bacteria</taxon>
        <taxon>Pseudomonadati</taxon>
        <taxon>Pseudomonadota</taxon>
        <taxon>Alphaproteobacteria</taxon>
        <taxon>Acetobacterales</taxon>
        <taxon>Acetobacteraceae</taxon>
        <taxon>Acetobacter</taxon>
    </lineage>
</organism>
<dbReference type="Proteomes" id="UP000093796">
    <property type="component" value="Unassembled WGS sequence"/>
</dbReference>
<feature type="domain" description="Solute-binding protein family 5" evidence="6">
    <location>
        <begin position="88"/>
        <end position="477"/>
    </location>
</feature>
<sequence>MKDTRIQAITQWMKRVLPLLLGFMLTPVAAHATEAPKMGGTLRILVSSAAGTLDPQISYIGLTKFFETPVYDTLLTYPKFAGPNAQPVIPNLAENVPQPEDNGLTYRLTLRKGVHFSNGQLLTVADVASSFRRIFAAGSPTAGPYYSAIKGADICLKDPAHCTLAEGIETDAATNAITFHLSRPDPEFLEHLAWLHASILPASTPPHDMGNTAPPGTGPYQITDYDPTTHMRFERNPYFHEWSHDAQPAGFPDHIEVTFGLEPEASVTAVENGQADLMYENVPLDRLGEVGSKYAAQVHIFTPLLYYYATLNVNEPPFTSLKVRQALNYAVNRHAMVIYDGGSAVASPQCQLLPEGTPGYERFCAYTAGASPQNPAPEWAKPDMEKARQLVQESGTKGMRVTIVTPSGGKSDNTALDLRSILEDLGYKASVHSISPAIHFTFVQNSDNHVQISIGGWNADYPSAASFLDTLFACSNFHPHSDNSPNMSGFCDPHIDDMMHHAAKLAVTDRAASNAAWAQADKALMAQAPAVPLVQTKRVVLVSKRTRNVIITLNDEILLSQLQVP</sequence>
<evidence type="ECO:0000256" key="4">
    <source>
        <dbReference type="ARBA" id="ARBA00022729"/>
    </source>
</evidence>
<comment type="subcellular location">
    <subcellularLocation>
        <location evidence="1">Periplasm</location>
    </subcellularLocation>
</comment>
<proteinExistence type="inferred from homology"/>
<comment type="similarity">
    <text evidence="2">Belongs to the bacterial solute-binding protein 5 family.</text>
</comment>
<dbReference type="PANTHER" id="PTHR30290">
    <property type="entry name" value="PERIPLASMIC BINDING COMPONENT OF ABC TRANSPORTER"/>
    <property type="match status" value="1"/>
</dbReference>
<dbReference type="CDD" id="cd08506">
    <property type="entry name" value="PBP2_clavulanate_OppA2"/>
    <property type="match status" value="1"/>
</dbReference>
<keyword evidence="3" id="KW-0813">Transport</keyword>
<dbReference type="PANTHER" id="PTHR30290:SF10">
    <property type="entry name" value="PERIPLASMIC OLIGOPEPTIDE-BINDING PROTEIN-RELATED"/>
    <property type="match status" value="1"/>
</dbReference>
<dbReference type="AlphaFoldDB" id="A0A1A0DA96"/>
<dbReference type="PIRSF" id="PIRSF002741">
    <property type="entry name" value="MppA"/>
    <property type="match status" value="1"/>
</dbReference>
<dbReference type="SUPFAM" id="SSF53850">
    <property type="entry name" value="Periplasmic binding protein-like II"/>
    <property type="match status" value="1"/>
</dbReference>
<evidence type="ECO:0000313" key="7">
    <source>
        <dbReference type="EMBL" id="OAZ72069.1"/>
    </source>
</evidence>
<evidence type="ECO:0000313" key="8">
    <source>
        <dbReference type="Proteomes" id="UP000093796"/>
    </source>
</evidence>
<evidence type="ECO:0000256" key="1">
    <source>
        <dbReference type="ARBA" id="ARBA00004418"/>
    </source>
</evidence>
<dbReference type="InterPro" id="IPR039424">
    <property type="entry name" value="SBP_5"/>
</dbReference>
<evidence type="ECO:0000259" key="6">
    <source>
        <dbReference type="Pfam" id="PF00496"/>
    </source>
</evidence>
<dbReference type="Pfam" id="PF00496">
    <property type="entry name" value="SBP_bac_5"/>
    <property type="match status" value="1"/>
</dbReference>
<name>A0A1A0DA96_ACEPA</name>
<dbReference type="GO" id="GO:0015833">
    <property type="term" value="P:peptide transport"/>
    <property type="evidence" value="ECO:0007669"/>
    <property type="project" value="TreeGrafter"/>
</dbReference>
<feature type="signal peptide" evidence="5">
    <location>
        <begin position="1"/>
        <end position="32"/>
    </location>
</feature>
<gene>
    <name evidence="7" type="ORF">SRCM100623_01996</name>
</gene>
<dbReference type="GO" id="GO:1904680">
    <property type="term" value="F:peptide transmembrane transporter activity"/>
    <property type="evidence" value="ECO:0007669"/>
    <property type="project" value="TreeGrafter"/>
</dbReference>
<keyword evidence="4 5" id="KW-0732">Signal</keyword>
<dbReference type="EMBL" id="LYUD01000106">
    <property type="protein sequence ID" value="OAZ72069.1"/>
    <property type="molecule type" value="Genomic_DNA"/>
</dbReference>
<dbReference type="Gene3D" id="3.40.190.10">
    <property type="entry name" value="Periplasmic binding protein-like II"/>
    <property type="match status" value="1"/>
</dbReference>
<dbReference type="eggNOG" id="COG0747">
    <property type="taxonomic scope" value="Bacteria"/>
</dbReference>
<protein>
    <recommendedName>
        <fullName evidence="6">Solute-binding protein family 5 domain-containing protein</fullName>
    </recommendedName>
</protein>